<organism evidence="1">
    <name type="scientific">marine sediment metagenome</name>
    <dbReference type="NCBI Taxonomy" id="412755"/>
    <lineage>
        <taxon>unclassified sequences</taxon>
        <taxon>metagenomes</taxon>
        <taxon>ecological metagenomes</taxon>
    </lineage>
</organism>
<protein>
    <recommendedName>
        <fullName evidence="2">Methyltransferase type 11 domain-containing protein</fullName>
    </recommendedName>
</protein>
<dbReference type="EMBL" id="BART01020419">
    <property type="protein sequence ID" value="GAH03733.1"/>
    <property type="molecule type" value="Genomic_DNA"/>
</dbReference>
<evidence type="ECO:0000313" key="1">
    <source>
        <dbReference type="EMBL" id="GAH03733.1"/>
    </source>
</evidence>
<reference evidence="1" key="1">
    <citation type="journal article" date="2014" name="Front. Microbiol.">
        <title>High frequency of phylogenetically diverse reductive dehalogenase-homologous genes in deep subseafloor sedimentary metagenomes.</title>
        <authorList>
            <person name="Kawai M."/>
            <person name="Futagami T."/>
            <person name="Toyoda A."/>
            <person name="Takaki Y."/>
            <person name="Nishi S."/>
            <person name="Hori S."/>
            <person name="Arai W."/>
            <person name="Tsubouchi T."/>
            <person name="Morono Y."/>
            <person name="Uchiyama I."/>
            <person name="Ito T."/>
            <person name="Fujiyama A."/>
            <person name="Inagaki F."/>
            <person name="Takami H."/>
        </authorList>
    </citation>
    <scope>NUCLEOTIDE SEQUENCE</scope>
    <source>
        <strain evidence="1">Expedition CK06-06</strain>
    </source>
</reference>
<sequence length="72" mass="8116">MEKLLKLHLGCGGAYLEGYVNIDLVKRGVVDIIADARKLPFQNSSVQLIESYHLIEHIPKDEVLPMLKGDRD</sequence>
<name>X1E4Y8_9ZZZZ</name>
<comment type="caution">
    <text evidence="1">The sequence shown here is derived from an EMBL/GenBank/DDBJ whole genome shotgun (WGS) entry which is preliminary data.</text>
</comment>
<accession>X1E4Y8</accession>
<proteinExistence type="predicted"/>
<evidence type="ECO:0008006" key="2">
    <source>
        <dbReference type="Google" id="ProtNLM"/>
    </source>
</evidence>
<gene>
    <name evidence="1" type="ORF">S01H4_37944</name>
</gene>
<dbReference type="AlphaFoldDB" id="X1E4Y8"/>